<dbReference type="PANTHER" id="PTHR38459:SF1">
    <property type="entry name" value="PROPHAGE BACTOPRENOL-LINKED GLUCOSE TRANSLOCASE HOMOLOG"/>
    <property type="match status" value="1"/>
</dbReference>
<evidence type="ECO:0000256" key="5">
    <source>
        <dbReference type="ARBA" id="ARBA00023136"/>
    </source>
</evidence>
<evidence type="ECO:0000256" key="2">
    <source>
        <dbReference type="ARBA" id="ARBA00009399"/>
    </source>
</evidence>
<dbReference type="EMBL" id="WTYC01000006">
    <property type="protein sequence ID" value="MXO48945.1"/>
    <property type="molecule type" value="Genomic_DNA"/>
</dbReference>
<comment type="caution">
    <text evidence="8">The sequence shown here is derived from an EMBL/GenBank/DDBJ whole genome shotgun (WGS) entry which is preliminary data.</text>
</comment>
<dbReference type="InterPro" id="IPR007267">
    <property type="entry name" value="GtrA_DPMS_TM"/>
</dbReference>
<gene>
    <name evidence="8" type="ORF">GRI69_11820</name>
</gene>
<comment type="similarity">
    <text evidence="2">Belongs to the GtrA family.</text>
</comment>
<dbReference type="GO" id="GO:0000271">
    <property type="term" value="P:polysaccharide biosynthetic process"/>
    <property type="evidence" value="ECO:0007669"/>
    <property type="project" value="InterPro"/>
</dbReference>
<reference evidence="8 9" key="1">
    <citation type="submission" date="2019-12" db="EMBL/GenBank/DDBJ databases">
        <title>Genomic-based taxomic classification of the family Erythrobacteraceae.</title>
        <authorList>
            <person name="Xu L."/>
        </authorList>
    </citation>
    <scope>NUCLEOTIDE SEQUENCE [LARGE SCALE GENOMIC DNA]</scope>
    <source>
        <strain evidence="8 9">DSM 17792</strain>
    </source>
</reference>
<keyword evidence="4 6" id="KW-1133">Transmembrane helix</keyword>
<keyword evidence="3 6" id="KW-0812">Transmembrane</keyword>
<evidence type="ECO:0000256" key="3">
    <source>
        <dbReference type="ARBA" id="ARBA00022692"/>
    </source>
</evidence>
<organism evidence="8 9">
    <name type="scientific">Qipengyuania vulgaris</name>
    <dbReference type="NCBI Taxonomy" id="291985"/>
    <lineage>
        <taxon>Bacteria</taxon>
        <taxon>Pseudomonadati</taxon>
        <taxon>Pseudomonadota</taxon>
        <taxon>Alphaproteobacteria</taxon>
        <taxon>Sphingomonadales</taxon>
        <taxon>Erythrobacteraceae</taxon>
        <taxon>Qipengyuania</taxon>
    </lineage>
</organism>
<comment type="subcellular location">
    <subcellularLocation>
        <location evidence="1">Membrane</location>
        <topology evidence="1">Multi-pass membrane protein</topology>
    </subcellularLocation>
</comment>
<dbReference type="Pfam" id="PF04138">
    <property type="entry name" value="GtrA_DPMS_TM"/>
    <property type="match status" value="1"/>
</dbReference>
<keyword evidence="9" id="KW-1185">Reference proteome</keyword>
<evidence type="ECO:0000313" key="8">
    <source>
        <dbReference type="EMBL" id="MXO48945.1"/>
    </source>
</evidence>
<evidence type="ECO:0000256" key="4">
    <source>
        <dbReference type="ARBA" id="ARBA00022989"/>
    </source>
</evidence>
<evidence type="ECO:0000256" key="6">
    <source>
        <dbReference type="SAM" id="Phobius"/>
    </source>
</evidence>
<dbReference type="Proteomes" id="UP000448199">
    <property type="component" value="Unassembled WGS sequence"/>
</dbReference>
<keyword evidence="5 6" id="KW-0472">Membrane</keyword>
<evidence type="ECO:0000313" key="9">
    <source>
        <dbReference type="Proteomes" id="UP000448199"/>
    </source>
</evidence>
<feature type="domain" description="GtrA/DPMS transmembrane" evidence="7">
    <location>
        <begin position="18"/>
        <end position="135"/>
    </location>
</feature>
<dbReference type="PANTHER" id="PTHR38459">
    <property type="entry name" value="PROPHAGE BACTOPRENOL-LINKED GLUCOSE TRANSLOCASE HOMOLOG"/>
    <property type="match status" value="1"/>
</dbReference>
<evidence type="ECO:0000259" key="7">
    <source>
        <dbReference type="Pfam" id="PF04138"/>
    </source>
</evidence>
<feature type="transmembrane region" description="Helical" evidence="6">
    <location>
        <begin position="113"/>
        <end position="129"/>
    </location>
</feature>
<protein>
    <submittedName>
        <fullName evidence="8">GtrA family protein</fullName>
    </submittedName>
</protein>
<dbReference type="AlphaFoldDB" id="A0A844XS43"/>
<feature type="transmembrane region" description="Helical" evidence="6">
    <location>
        <begin position="84"/>
        <end position="107"/>
    </location>
</feature>
<dbReference type="GO" id="GO:0005886">
    <property type="term" value="C:plasma membrane"/>
    <property type="evidence" value="ECO:0007669"/>
    <property type="project" value="TreeGrafter"/>
</dbReference>
<proteinExistence type="inferred from homology"/>
<evidence type="ECO:0000256" key="1">
    <source>
        <dbReference type="ARBA" id="ARBA00004141"/>
    </source>
</evidence>
<dbReference type="RefSeq" id="WP_160728482.1">
    <property type="nucleotide sequence ID" value="NZ_WTYC01000006.1"/>
</dbReference>
<dbReference type="InterPro" id="IPR051401">
    <property type="entry name" value="GtrA_CellWall_Glycosyl"/>
</dbReference>
<name>A0A844XS43_9SPHN</name>
<accession>A0A844XS43</accession>
<sequence>MSGPAAFIRRFDLVRLTRYGFASAAALVVDMGVFLVLLSMSTAAAPASALAYSTGIVTHWLISSRAVFRDTVAKRGPLRTRQKVLFAGSALVGLAVTTTVVGVGDMAGIDPRYAKLIAIVMSFAATWLLRSKVVFRHIP</sequence>
<dbReference type="OrthoDB" id="7427719at2"/>
<feature type="transmembrane region" description="Helical" evidence="6">
    <location>
        <begin position="19"/>
        <end position="38"/>
    </location>
</feature>
<feature type="transmembrane region" description="Helical" evidence="6">
    <location>
        <begin position="44"/>
        <end position="63"/>
    </location>
</feature>